<comment type="caution">
    <text evidence="2">The sequence shown here is derived from an EMBL/GenBank/DDBJ whole genome shotgun (WGS) entry which is preliminary data.</text>
</comment>
<reference evidence="2" key="1">
    <citation type="submission" date="2023-03" db="EMBL/GenBank/DDBJ databases">
        <title>Massive genome expansion in bonnet fungi (Mycena s.s.) driven by repeated elements and novel gene families across ecological guilds.</title>
        <authorList>
            <consortium name="Lawrence Berkeley National Laboratory"/>
            <person name="Harder C.B."/>
            <person name="Miyauchi S."/>
            <person name="Viragh M."/>
            <person name="Kuo A."/>
            <person name="Thoen E."/>
            <person name="Andreopoulos B."/>
            <person name="Lu D."/>
            <person name="Skrede I."/>
            <person name="Drula E."/>
            <person name="Henrissat B."/>
            <person name="Morin E."/>
            <person name="Kohler A."/>
            <person name="Barry K."/>
            <person name="LaButti K."/>
            <person name="Morin E."/>
            <person name="Salamov A."/>
            <person name="Lipzen A."/>
            <person name="Mereny Z."/>
            <person name="Hegedus B."/>
            <person name="Baldrian P."/>
            <person name="Stursova M."/>
            <person name="Weitz H."/>
            <person name="Taylor A."/>
            <person name="Grigoriev I.V."/>
            <person name="Nagy L.G."/>
            <person name="Martin F."/>
            <person name="Kauserud H."/>
        </authorList>
    </citation>
    <scope>NUCLEOTIDE SEQUENCE</scope>
    <source>
        <strain evidence="2">CBHHK002</strain>
    </source>
</reference>
<protein>
    <submittedName>
        <fullName evidence="2">Uncharacterized protein</fullName>
    </submittedName>
</protein>
<dbReference type="EMBL" id="JARIHO010000100">
    <property type="protein sequence ID" value="KAJ7304668.1"/>
    <property type="molecule type" value="Genomic_DNA"/>
</dbReference>
<feature type="region of interest" description="Disordered" evidence="1">
    <location>
        <begin position="254"/>
        <end position="308"/>
    </location>
</feature>
<feature type="region of interest" description="Disordered" evidence="1">
    <location>
        <begin position="152"/>
        <end position="237"/>
    </location>
</feature>
<sequence>MLIQSIRKFSGYEPSAAESLSLKTLRPESNRQCPHWIHGTSEAQPKFGGYGPSAAGSLRGRDVGSGGGKVDTRDGVHAVETSCAGCTGDVTGRRGGCAGGHDVDDGGGATGDVGGCGEGGEVRWYTTVKHSGFGTRTGETQDGSECAAERVQEQGSARGTGWAAAAGVASGRRRHVRTGRGTGADGEARRMAGGADTVKVRGGEHSTKVEEGRSAEGSNAEGGRHARRRHRTKRAPTVEVGQWWRTLNAADAGTGSVRERARGTGGGINGDTDAEGVTGWACPRQGRDSGGNMIAGRGEDAGARRREGAVAVQLRRRGRDDGEEGLRIPTVAASYDDGIARGRWLARRWRYESVRKTYRGGCTKHRNPKVGEEVTEVRKEKPNIQPPASEIGRWSIFPMFGYTGMLSEYPEVVKAVDRGCRRRFMEFSGKKIVFLGEHMKKASRITKKWKYGRGSRESPLMFNFVI</sequence>
<evidence type="ECO:0000313" key="2">
    <source>
        <dbReference type="EMBL" id="KAJ7304668.1"/>
    </source>
</evidence>
<dbReference type="Proteomes" id="UP001218218">
    <property type="component" value="Unassembled WGS sequence"/>
</dbReference>
<proteinExistence type="predicted"/>
<dbReference type="AlphaFoldDB" id="A0AAD6Z2Y7"/>
<evidence type="ECO:0000256" key="1">
    <source>
        <dbReference type="SAM" id="MobiDB-lite"/>
    </source>
</evidence>
<gene>
    <name evidence="2" type="ORF">DFH08DRAFT_825424</name>
</gene>
<feature type="compositionally biased region" description="Low complexity" evidence="1">
    <location>
        <begin position="155"/>
        <end position="170"/>
    </location>
</feature>
<feature type="compositionally biased region" description="Basic and acidic residues" evidence="1">
    <location>
        <begin position="198"/>
        <end position="214"/>
    </location>
</feature>
<name>A0AAD6Z2Y7_9AGAR</name>
<evidence type="ECO:0000313" key="3">
    <source>
        <dbReference type="Proteomes" id="UP001218218"/>
    </source>
</evidence>
<organism evidence="2 3">
    <name type="scientific">Mycena albidolilacea</name>
    <dbReference type="NCBI Taxonomy" id="1033008"/>
    <lineage>
        <taxon>Eukaryota</taxon>
        <taxon>Fungi</taxon>
        <taxon>Dikarya</taxon>
        <taxon>Basidiomycota</taxon>
        <taxon>Agaricomycotina</taxon>
        <taxon>Agaricomycetes</taxon>
        <taxon>Agaricomycetidae</taxon>
        <taxon>Agaricales</taxon>
        <taxon>Marasmiineae</taxon>
        <taxon>Mycenaceae</taxon>
        <taxon>Mycena</taxon>
    </lineage>
</organism>
<feature type="compositionally biased region" description="Basic and acidic residues" evidence="1">
    <location>
        <begin position="297"/>
        <end position="308"/>
    </location>
</feature>
<accession>A0AAD6Z2Y7</accession>
<feature type="compositionally biased region" description="Basic residues" evidence="1">
    <location>
        <begin position="225"/>
        <end position="234"/>
    </location>
</feature>
<keyword evidence="3" id="KW-1185">Reference proteome</keyword>